<dbReference type="Pfam" id="PF12796">
    <property type="entry name" value="Ank_2"/>
    <property type="match status" value="3"/>
</dbReference>
<evidence type="ECO:0000256" key="1">
    <source>
        <dbReference type="ARBA" id="ARBA00022737"/>
    </source>
</evidence>
<name>A0A9W8U8L9_9HYPO</name>
<comment type="caution">
    <text evidence="4">The sequence shown here is derived from an EMBL/GenBank/DDBJ whole genome shotgun (WGS) entry which is preliminary data.</text>
</comment>
<gene>
    <name evidence="4" type="ORF">NW766_008411</name>
</gene>
<feature type="repeat" description="ANK" evidence="3">
    <location>
        <begin position="89"/>
        <end position="121"/>
    </location>
</feature>
<dbReference type="SMART" id="SM00248">
    <property type="entry name" value="ANK"/>
    <property type="match status" value="12"/>
</dbReference>
<evidence type="ECO:0000313" key="4">
    <source>
        <dbReference type="EMBL" id="KAJ4010540.1"/>
    </source>
</evidence>
<evidence type="ECO:0008006" key="6">
    <source>
        <dbReference type="Google" id="ProtNLM"/>
    </source>
</evidence>
<dbReference type="InterPro" id="IPR036770">
    <property type="entry name" value="Ankyrin_rpt-contain_sf"/>
</dbReference>
<dbReference type="InterPro" id="IPR002110">
    <property type="entry name" value="Ankyrin_rpt"/>
</dbReference>
<keyword evidence="5" id="KW-1185">Reference proteome</keyword>
<dbReference type="OrthoDB" id="341259at2759"/>
<dbReference type="InterPro" id="IPR051165">
    <property type="entry name" value="Multifunctional_ANK_Repeat"/>
</dbReference>
<dbReference type="PROSITE" id="PS50297">
    <property type="entry name" value="ANK_REP_REGION"/>
    <property type="match status" value="3"/>
</dbReference>
<accession>A0A9W8U8L9</accession>
<dbReference type="Proteomes" id="UP001152130">
    <property type="component" value="Unassembled WGS sequence"/>
</dbReference>
<dbReference type="SUPFAM" id="SSF48403">
    <property type="entry name" value="Ankyrin repeat"/>
    <property type="match status" value="2"/>
</dbReference>
<dbReference type="EMBL" id="JAPDHF010000012">
    <property type="protein sequence ID" value="KAJ4010540.1"/>
    <property type="molecule type" value="Genomic_DNA"/>
</dbReference>
<dbReference type="AlphaFoldDB" id="A0A9W8U8L9"/>
<proteinExistence type="predicted"/>
<feature type="repeat" description="ANK" evidence="3">
    <location>
        <begin position="393"/>
        <end position="416"/>
    </location>
</feature>
<dbReference type="PANTHER" id="PTHR24123">
    <property type="entry name" value="ANKYRIN REPEAT-CONTAINING"/>
    <property type="match status" value="1"/>
</dbReference>
<dbReference type="Gene3D" id="1.25.40.20">
    <property type="entry name" value="Ankyrin repeat-containing domain"/>
    <property type="match status" value="4"/>
</dbReference>
<keyword evidence="1" id="KW-0677">Repeat</keyword>
<dbReference type="PROSITE" id="PS50088">
    <property type="entry name" value="ANK_REPEAT"/>
    <property type="match status" value="3"/>
</dbReference>
<dbReference type="Pfam" id="PF00023">
    <property type="entry name" value="Ank"/>
    <property type="match status" value="1"/>
</dbReference>
<feature type="repeat" description="ANK" evidence="3">
    <location>
        <begin position="502"/>
        <end position="534"/>
    </location>
</feature>
<evidence type="ECO:0000256" key="2">
    <source>
        <dbReference type="ARBA" id="ARBA00023043"/>
    </source>
</evidence>
<dbReference type="PANTHER" id="PTHR24123:SF33">
    <property type="entry name" value="PROTEIN HOS4"/>
    <property type="match status" value="1"/>
</dbReference>
<sequence length="764" mass="84448">MPPIEALPVEIICRIADKCMVETISDIKLSARSQVALAQTNRHVYNIIRPLLRATRVCIAAEEGRLDIIKKAYRDGANVNMTGSTKHGQRGTPLQYAIMKGHRDILEFLVEVGVDPHIPSVGLCECWQHMNDTKPYALHTAINHGKIKGAAKLLIQKLGAYWSVKDLPALQDEPDEEKEEQKEVIDLLVNLPGPGPAGDALTYAMSRHKHDLEERILARPDLDVSVADSLGRTPLFNAIVSRRLDIAMSLLERPEADAGIAQQNDLTPLHAAVDARSLPLVEALLKRPEVDATKKDDVNTSTFHLATQHGELGIVKLLLEQPGVDVASPDDDGMTPLHWAVRSRYLMLHPWKRRKGETGETFCEPAGYRSESLEIIEILLARPEVNAGLHSKDGLTPLHRACSIGDRRVAELLLKRKDVDPKARGLNGQTPLHIAASCTRRGALMVMGSLLEQPGIEITDTDYDGRTILHYVCGCRRKAWNASLVIETALREGVAIDQVSKNGLSAFHQAICSGDYNIAMLLLDLGADPMVSTRFKYNNNLLHLCLKGDGSSADVNKIMRESIKRSIEIDTLTDSPLYDAWNDEKEQVEDIEGIRSMNILIGTDCTPLFLTAIGEENIEGMRALLEAGADPNAPVIIRDLELEGKTKGNRQAFLSGVFRHSWDPEEPSNDDIFEKEDVIALLIQHGSRIDFDGSADSPLQEACKAAEDGRGALLEIMLKCSTSKNVSQRHAIEVISEYADKPQQGEIGQILQMLRIFERKHFGI</sequence>
<keyword evidence="2 3" id="KW-0040">ANK repeat</keyword>
<evidence type="ECO:0000256" key="3">
    <source>
        <dbReference type="PROSITE-ProRule" id="PRU00023"/>
    </source>
</evidence>
<reference evidence="4" key="1">
    <citation type="submission" date="2022-10" db="EMBL/GenBank/DDBJ databases">
        <title>Fusarium specimens isolated from Avocado Roots.</title>
        <authorList>
            <person name="Stajich J."/>
            <person name="Roper C."/>
            <person name="Heimlech-Rivalta G."/>
        </authorList>
    </citation>
    <scope>NUCLEOTIDE SEQUENCE</scope>
    <source>
        <strain evidence="4">CF00143</strain>
    </source>
</reference>
<evidence type="ECO:0000313" key="5">
    <source>
        <dbReference type="Proteomes" id="UP001152130"/>
    </source>
</evidence>
<organism evidence="4 5">
    <name type="scientific">Fusarium irregulare</name>
    <dbReference type="NCBI Taxonomy" id="2494466"/>
    <lineage>
        <taxon>Eukaryota</taxon>
        <taxon>Fungi</taxon>
        <taxon>Dikarya</taxon>
        <taxon>Ascomycota</taxon>
        <taxon>Pezizomycotina</taxon>
        <taxon>Sordariomycetes</taxon>
        <taxon>Hypocreomycetidae</taxon>
        <taxon>Hypocreales</taxon>
        <taxon>Nectriaceae</taxon>
        <taxon>Fusarium</taxon>
        <taxon>Fusarium incarnatum-equiseti species complex</taxon>
    </lineage>
</organism>
<protein>
    <recommendedName>
        <fullName evidence="6">Ankyrin</fullName>
    </recommendedName>
</protein>